<name>A0A2L0F7Q5_SORCE</name>
<dbReference type="OrthoDB" id="9790745at2"/>
<dbReference type="Pfam" id="PF22751">
    <property type="entry name" value="DUF488-N3a"/>
    <property type="match status" value="1"/>
</dbReference>
<dbReference type="RefSeq" id="WP_104985526.1">
    <property type="nucleotide sequence ID" value="NZ_CP012673.1"/>
</dbReference>
<reference evidence="2 3" key="1">
    <citation type="submission" date="2015-09" db="EMBL/GenBank/DDBJ databases">
        <title>Sorangium comparison.</title>
        <authorList>
            <person name="Zaburannyi N."/>
            <person name="Bunk B."/>
            <person name="Overmann J."/>
            <person name="Mueller R."/>
        </authorList>
    </citation>
    <scope>NUCLEOTIDE SEQUENCE [LARGE SCALE GENOMIC DNA]</scope>
    <source>
        <strain evidence="2 3">So ce26</strain>
    </source>
</reference>
<dbReference type="AlphaFoldDB" id="A0A2L0F7Q5"/>
<dbReference type="PANTHER" id="PTHR36849">
    <property type="entry name" value="CYTOPLASMIC PROTEIN-RELATED"/>
    <property type="match status" value="1"/>
</dbReference>
<protein>
    <recommendedName>
        <fullName evidence="1">DUF488 domain-containing protein</fullName>
    </recommendedName>
</protein>
<organism evidence="2 3">
    <name type="scientific">Sorangium cellulosum</name>
    <name type="common">Polyangium cellulosum</name>
    <dbReference type="NCBI Taxonomy" id="56"/>
    <lineage>
        <taxon>Bacteria</taxon>
        <taxon>Pseudomonadati</taxon>
        <taxon>Myxococcota</taxon>
        <taxon>Polyangia</taxon>
        <taxon>Polyangiales</taxon>
        <taxon>Polyangiaceae</taxon>
        <taxon>Sorangium</taxon>
    </lineage>
</organism>
<feature type="domain" description="DUF488" evidence="1">
    <location>
        <begin position="3"/>
        <end position="121"/>
    </location>
</feature>
<dbReference type="InterPro" id="IPR052552">
    <property type="entry name" value="YeaO-like"/>
</dbReference>
<dbReference type="InterPro" id="IPR054495">
    <property type="entry name" value="DUF488-N3a"/>
</dbReference>
<evidence type="ECO:0000259" key="1">
    <source>
        <dbReference type="Pfam" id="PF22751"/>
    </source>
</evidence>
<dbReference type="EMBL" id="CP012673">
    <property type="protein sequence ID" value="AUX47521.1"/>
    <property type="molecule type" value="Genomic_DNA"/>
</dbReference>
<accession>A0A2L0F7Q5</accession>
<dbReference type="Proteomes" id="UP000238348">
    <property type="component" value="Chromosome"/>
</dbReference>
<gene>
    <name evidence="2" type="ORF">SOCE26_090420</name>
</gene>
<sequence>MHLKTKRWNDPVEPDDGTRILVCRYRPRGLRKEDETWQEWWKDLGPTAELHAAFYGKHGPPLTWGEYRRRYLAEMRAQKERIAELARRVQGGEAMTLLCSSACVDPEHCHRTMLARMITEAAEKPKAQPRRKA</sequence>
<proteinExistence type="predicted"/>
<evidence type="ECO:0000313" key="2">
    <source>
        <dbReference type="EMBL" id="AUX47521.1"/>
    </source>
</evidence>
<evidence type="ECO:0000313" key="3">
    <source>
        <dbReference type="Proteomes" id="UP000238348"/>
    </source>
</evidence>
<dbReference type="PANTHER" id="PTHR36849:SF1">
    <property type="entry name" value="CYTOPLASMIC PROTEIN"/>
    <property type="match status" value="1"/>
</dbReference>